<sequence length="262" mass="30226">MPPTFRFTEETCSDKHLLEYARYQEALLQAHNQAVEKALTELKEVETKISETQQRNQGFATVIEEAYGEVKKKNDRSAELHAQYDEMVRDFNKNLDEMSTSVYDSFVARYNAVTAELNAEMKAIEAVRAAVEEESKSVEALRTEVQAKLVALDTIEKEMSATIEWTERERSGLTDAEKRLHGVQHNLAQYEEYNSQLTKIRADQADSEKAIRALCDQGTVERGFLIENRELLIRGRYIQQRMLEVYPRLAEHYRAKLAALQK</sequence>
<accession>A0A4Z1SYL0</accession>
<evidence type="ECO:0000313" key="2">
    <source>
        <dbReference type="EMBL" id="TNJ30560.1"/>
    </source>
</evidence>
<keyword evidence="3" id="KW-1185">Reference proteome</keyword>
<protein>
    <submittedName>
        <fullName evidence="2">Uncharacterized protein</fullName>
    </submittedName>
</protein>
<dbReference type="EMBL" id="VDLU01000001">
    <property type="protein sequence ID" value="TNJ30560.1"/>
    <property type="molecule type" value="Genomic_DNA"/>
</dbReference>
<feature type="coiled-coil region" evidence="1">
    <location>
        <begin position="28"/>
        <end position="55"/>
    </location>
</feature>
<reference evidence="2 3" key="1">
    <citation type="submission" date="2019-05" db="EMBL/GenBank/DDBJ databases">
        <title>The compact genome of Giardia muris reveals important steps in the evolution of intestinal protozoan parasites.</title>
        <authorList>
            <person name="Xu F."/>
            <person name="Jimenez-Gonzalez A."/>
            <person name="Einarsson E."/>
            <person name="Astvaldsson A."/>
            <person name="Peirasmaki D."/>
            <person name="Eckmann L."/>
            <person name="Andersson J.O."/>
            <person name="Svard S.G."/>
            <person name="Jerlstrom-Hultqvist J."/>
        </authorList>
    </citation>
    <scope>NUCLEOTIDE SEQUENCE [LARGE SCALE GENOMIC DNA]</scope>
    <source>
        <strain evidence="2 3">Roberts-Thomson</strain>
    </source>
</reference>
<dbReference type="VEuPathDB" id="GiardiaDB:GMRT_12284"/>
<dbReference type="Gene3D" id="1.10.287.1490">
    <property type="match status" value="1"/>
</dbReference>
<name>A0A4Z1SYL0_GIAMU</name>
<organism evidence="2 3">
    <name type="scientific">Giardia muris</name>
    <dbReference type="NCBI Taxonomy" id="5742"/>
    <lineage>
        <taxon>Eukaryota</taxon>
        <taxon>Metamonada</taxon>
        <taxon>Diplomonadida</taxon>
        <taxon>Hexamitidae</taxon>
        <taxon>Giardiinae</taxon>
        <taxon>Giardia</taxon>
    </lineage>
</organism>
<evidence type="ECO:0000313" key="3">
    <source>
        <dbReference type="Proteomes" id="UP000315496"/>
    </source>
</evidence>
<evidence type="ECO:0000256" key="1">
    <source>
        <dbReference type="SAM" id="Coils"/>
    </source>
</evidence>
<gene>
    <name evidence="2" type="ORF">GMRT_12284</name>
</gene>
<keyword evidence="1" id="KW-0175">Coiled coil</keyword>
<dbReference type="Proteomes" id="UP000315496">
    <property type="component" value="Chromosome 1"/>
</dbReference>
<proteinExistence type="predicted"/>
<dbReference type="AlphaFoldDB" id="A0A4Z1SYL0"/>
<comment type="caution">
    <text evidence="2">The sequence shown here is derived from an EMBL/GenBank/DDBJ whole genome shotgun (WGS) entry which is preliminary data.</text>
</comment>
<feature type="coiled-coil region" evidence="1">
    <location>
        <begin position="114"/>
        <end position="193"/>
    </location>
</feature>